<evidence type="ECO:0000256" key="1">
    <source>
        <dbReference type="ARBA" id="ARBA00004651"/>
    </source>
</evidence>
<keyword evidence="5 14" id="KW-0812">Transmembrane</keyword>
<evidence type="ECO:0000256" key="16">
    <source>
        <dbReference type="PIRSR" id="PIRSR006404-2"/>
    </source>
</evidence>
<keyword evidence="6 14" id="KW-0479">Metal-binding</keyword>
<organism evidence="18 19">
    <name type="scientific">Allocatelliglobosispora scoriae</name>
    <dbReference type="NCBI Taxonomy" id="643052"/>
    <lineage>
        <taxon>Bacteria</taxon>
        <taxon>Bacillati</taxon>
        <taxon>Actinomycetota</taxon>
        <taxon>Actinomycetes</taxon>
        <taxon>Micromonosporales</taxon>
        <taxon>Micromonosporaceae</taxon>
        <taxon>Allocatelliglobosispora</taxon>
    </lineage>
</organism>
<sequence>METEQKVSRPGVALGRLFGFPLSLSPSWFIMAALIMLSWVPVVQRRFDVPVTAAFAVAAGLVLSFFLSVLLHELGHAFVARRYGVGVRGITLDFLGGYTEMDREAPRPGVEVAYSLAGPAVSFILGLGLGAAWLVTPSGSITGLVVGQLAFSNLLVAVYNSLPGLPLDGGRALRAIVWASSGNQHTGTIVAGWAGRVVAIGTVLAAFFMYQVLGWSLTWLLVAGLIALSLWQGASAAMAYAKIAYRYPLIDPVRLARPLYVVPSGTSLAEASRRAGVDGRSAAALGVADSSGKLVAIVLADAAAAVPEQRRPWVSVETVARSVEGMPVIASALRGEEVINAVRADPAEEFLVTTGEDVVGVLRLADLVHLLDPRAK</sequence>
<keyword evidence="3 14" id="KW-1003">Cell membrane</keyword>
<evidence type="ECO:0000256" key="6">
    <source>
        <dbReference type="ARBA" id="ARBA00022723"/>
    </source>
</evidence>
<accession>A0A841BXH2</accession>
<proteinExistence type="inferred from homology"/>
<reference evidence="18 19" key="1">
    <citation type="submission" date="2020-08" db="EMBL/GenBank/DDBJ databases">
        <title>Sequencing the genomes of 1000 actinobacteria strains.</title>
        <authorList>
            <person name="Klenk H.-P."/>
        </authorList>
    </citation>
    <scope>NUCLEOTIDE SEQUENCE [LARGE SCALE GENOMIC DNA]</scope>
    <source>
        <strain evidence="18 19">DSM 45362</strain>
    </source>
</reference>
<feature type="binding site" evidence="16">
    <location>
        <position position="76"/>
    </location>
    <ligand>
        <name>Zn(2+)</name>
        <dbReference type="ChEBI" id="CHEBI:29105"/>
        <note>catalytic</note>
    </ligand>
</feature>
<dbReference type="PIRSF" id="PIRSF006404">
    <property type="entry name" value="UCP006404_Pept_M50_CBS"/>
    <property type="match status" value="1"/>
</dbReference>
<evidence type="ECO:0000256" key="9">
    <source>
        <dbReference type="ARBA" id="ARBA00022833"/>
    </source>
</evidence>
<dbReference type="Pfam" id="PF02163">
    <property type="entry name" value="Peptidase_M50"/>
    <property type="match status" value="1"/>
</dbReference>
<feature type="transmembrane region" description="Helical" evidence="14">
    <location>
        <begin position="193"/>
        <end position="213"/>
    </location>
</feature>
<gene>
    <name evidence="18" type="ORF">F4553_007281</name>
</gene>
<dbReference type="AlphaFoldDB" id="A0A841BXH2"/>
<keyword evidence="12" id="KW-0129">CBS domain</keyword>
<dbReference type="GO" id="GO:0046872">
    <property type="term" value="F:metal ion binding"/>
    <property type="evidence" value="ECO:0007669"/>
    <property type="project" value="UniProtKB-UniRule"/>
</dbReference>
<dbReference type="InterPro" id="IPR008915">
    <property type="entry name" value="Peptidase_M50"/>
</dbReference>
<feature type="binding site" evidence="16">
    <location>
        <position position="72"/>
    </location>
    <ligand>
        <name>Zn(2+)</name>
        <dbReference type="ChEBI" id="CHEBI:29105"/>
        <note>catalytic</note>
    </ligand>
</feature>
<keyword evidence="8 14" id="KW-0378">Hydrolase</keyword>
<feature type="binding site" evidence="16">
    <location>
        <position position="168"/>
    </location>
    <ligand>
        <name>Zn(2+)</name>
        <dbReference type="ChEBI" id="CHEBI:29105"/>
        <note>catalytic</note>
    </ligand>
</feature>
<dbReference type="RefSeq" id="WP_246467571.1">
    <property type="nucleotide sequence ID" value="NZ_JACHMN010000003.1"/>
</dbReference>
<evidence type="ECO:0000256" key="15">
    <source>
        <dbReference type="PIRSR" id="PIRSR006404-1"/>
    </source>
</evidence>
<comment type="similarity">
    <text evidence="2 14">Belongs to the peptidase M50B family.</text>
</comment>
<dbReference type="GO" id="GO:0005886">
    <property type="term" value="C:plasma membrane"/>
    <property type="evidence" value="ECO:0007669"/>
    <property type="project" value="UniProtKB-SubCell"/>
</dbReference>
<dbReference type="InterPro" id="IPR016483">
    <property type="entry name" value="UCP006404_Pept_M50_CBS"/>
</dbReference>
<feature type="domain" description="Peptidase M50" evidence="17">
    <location>
        <begin position="62"/>
        <end position="133"/>
    </location>
</feature>
<evidence type="ECO:0000313" key="18">
    <source>
        <dbReference type="EMBL" id="MBB5873847.1"/>
    </source>
</evidence>
<feature type="transmembrane region" description="Helical" evidence="14">
    <location>
        <begin position="141"/>
        <end position="162"/>
    </location>
</feature>
<feature type="transmembrane region" description="Helical" evidence="14">
    <location>
        <begin position="219"/>
        <end position="241"/>
    </location>
</feature>
<keyword evidence="4 14" id="KW-0645">Protease</keyword>
<evidence type="ECO:0000256" key="14">
    <source>
        <dbReference type="PIRNR" id="PIRNR006404"/>
    </source>
</evidence>
<feature type="transmembrane region" description="Helical" evidence="14">
    <location>
        <begin position="112"/>
        <end position="135"/>
    </location>
</feature>
<evidence type="ECO:0000256" key="7">
    <source>
        <dbReference type="ARBA" id="ARBA00022737"/>
    </source>
</evidence>
<dbReference type="CDD" id="cd06164">
    <property type="entry name" value="S2P-M50_SpoIVFB_CBS"/>
    <property type="match status" value="1"/>
</dbReference>
<dbReference type="EMBL" id="JACHMN010000003">
    <property type="protein sequence ID" value="MBB5873847.1"/>
    <property type="molecule type" value="Genomic_DNA"/>
</dbReference>
<evidence type="ECO:0000256" key="11">
    <source>
        <dbReference type="ARBA" id="ARBA00023049"/>
    </source>
</evidence>
<keyword evidence="19" id="KW-1185">Reference proteome</keyword>
<evidence type="ECO:0000256" key="5">
    <source>
        <dbReference type="ARBA" id="ARBA00022692"/>
    </source>
</evidence>
<dbReference type="GO" id="GO:0008237">
    <property type="term" value="F:metallopeptidase activity"/>
    <property type="evidence" value="ECO:0007669"/>
    <property type="project" value="UniProtKB-UniRule"/>
</dbReference>
<keyword evidence="10 14" id="KW-1133">Transmembrane helix</keyword>
<feature type="active site" evidence="15">
    <location>
        <position position="73"/>
    </location>
</feature>
<evidence type="ECO:0000256" key="3">
    <source>
        <dbReference type="ARBA" id="ARBA00022475"/>
    </source>
</evidence>
<dbReference type="Proteomes" id="UP000587527">
    <property type="component" value="Unassembled WGS sequence"/>
</dbReference>
<keyword evidence="9 14" id="KW-0862">Zinc</keyword>
<evidence type="ECO:0000259" key="17">
    <source>
        <dbReference type="Pfam" id="PF02163"/>
    </source>
</evidence>
<dbReference type="PANTHER" id="PTHR39188:SF3">
    <property type="entry name" value="STAGE IV SPORULATION PROTEIN FB"/>
    <property type="match status" value="1"/>
</dbReference>
<evidence type="ECO:0000256" key="13">
    <source>
        <dbReference type="ARBA" id="ARBA00023136"/>
    </source>
</evidence>
<name>A0A841BXH2_9ACTN</name>
<evidence type="ECO:0000256" key="4">
    <source>
        <dbReference type="ARBA" id="ARBA00022670"/>
    </source>
</evidence>
<evidence type="ECO:0000256" key="2">
    <source>
        <dbReference type="ARBA" id="ARBA00007931"/>
    </source>
</evidence>
<keyword evidence="13 14" id="KW-0472">Membrane</keyword>
<comment type="cofactor">
    <cofactor evidence="14 16">
        <name>Zn(2+)</name>
        <dbReference type="ChEBI" id="CHEBI:29105"/>
    </cofactor>
    <text evidence="14 16">Binds 1 zinc ion per subunit.</text>
</comment>
<evidence type="ECO:0000313" key="19">
    <source>
        <dbReference type="Proteomes" id="UP000587527"/>
    </source>
</evidence>
<keyword evidence="11 14" id="KW-0482">Metalloprotease</keyword>
<protein>
    <recommendedName>
        <fullName evidence="14">Zinc metalloprotease</fullName>
    </recommendedName>
</protein>
<dbReference type="GO" id="GO:0006508">
    <property type="term" value="P:proteolysis"/>
    <property type="evidence" value="ECO:0007669"/>
    <property type="project" value="UniProtKB-KW"/>
</dbReference>
<dbReference type="PANTHER" id="PTHR39188">
    <property type="entry name" value="MEMBRANE-ASSOCIATED ZINC METALLOPROTEASE M50B"/>
    <property type="match status" value="1"/>
</dbReference>
<feature type="transmembrane region" description="Helical" evidence="14">
    <location>
        <begin position="12"/>
        <end position="39"/>
    </location>
</feature>
<evidence type="ECO:0000256" key="12">
    <source>
        <dbReference type="ARBA" id="ARBA00023122"/>
    </source>
</evidence>
<keyword evidence="7" id="KW-0677">Repeat</keyword>
<comment type="subcellular location">
    <subcellularLocation>
        <location evidence="1 14">Cell membrane</location>
        <topology evidence="1 14">Multi-pass membrane protein</topology>
    </subcellularLocation>
</comment>
<evidence type="ECO:0000256" key="8">
    <source>
        <dbReference type="ARBA" id="ARBA00022801"/>
    </source>
</evidence>
<comment type="caution">
    <text evidence="18">The sequence shown here is derived from an EMBL/GenBank/DDBJ whole genome shotgun (WGS) entry which is preliminary data.</text>
</comment>
<feature type="transmembrane region" description="Helical" evidence="14">
    <location>
        <begin position="51"/>
        <end position="72"/>
    </location>
</feature>
<evidence type="ECO:0000256" key="10">
    <source>
        <dbReference type="ARBA" id="ARBA00022989"/>
    </source>
</evidence>